<reference evidence="8 9" key="1">
    <citation type="journal article" date="2022" name="Gigascience">
        <title>A chromosome-level genome assembly and annotation of the desert horned lizard, Phrynosoma platyrhinos, provides insight into chromosomal rearrangements among reptiles.</title>
        <authorList>
            <person name="Koochekian N."/>
            <person name="Ascanio A."/>
            <person name="Farleigh K."/>
            <person name="Card D.C."/>
            <person name="Schield D.R."/>
            <person name="Castoe T.A."/>
            <person name="Jezkova T."/>
        </authorList>
    </citation>
    <scope>NUCLEOTIDE SEQUENCE [LARGE SCALE GENOMIC DNA]</scope>
    <source>
        <strain evidence="8">NK-2021</strain>
    </source>
</reference>
<dbReference type="InterPro" id="IPR013087">
    <property type="entry name" value="Znf_C2H2_type"/>
</dbReference>
<dbReference type="Gene3D" id="3.30.160.60">
    <property type="entry name" value="Classic Zinc Finger"/>
    <property type="match status" value="2"/>
</dbReference>
<evidence type="ECO:0000256" key="4">
    <source>
        <dbReference type="ARBA" id="ARBA00022833"/>
    </source>
</evidence>
<feature type="compositionally biased region" description="Basic and acidic residues" evidence="6">
    <location>
        <begin position="1336"/>
        <end position="1345"/>
    </location>
</feature>
<evidence type="ECO:0000256" key="2">
    <source>
        <dbReference type="ARBA" id="ARBA00022737"/>
    </source>
</evidence>
<evidence type="ECO:0000256" key="5">
    <source>
        <dbReference type="PROSITE-ProRule" id="PRU00042"/>
    </source>
</evidence>
<dbReference type="SUPFAM" id="SSF57667">
    <property type="entry name" value="beta-beta-alpha zinc fingers"/>
    <property type="match status" value="2"/>
</dbReference>
<accession>A0ABQ7T2A9</accession>
<gene>
    <name evidence="8" type="ORF">JD844_006577</name>
</gene>
<keyword evidence="4" id="KW-0862">Zinc</keyword>
<evidence type="ECO:0000256" key="3">
    <source>
        <dbReference type="ARBA" id="ARBA00022771"/>
    </source>
</evidence>
<dbReference type="InterPro" id="IPR036236">
    <property type="entry name" value="Znf_C2H2_sf"/>
</dbReference>
<organism evidence="8 9">
    <name type="scientific">Phrynosoma platyrhinos</name>
    <name type="common">Desert horned lizard</name>
    <dbReference type="NCBI Taxonomy" id="52577"/>
    <lineage>
        <taxon>Eukaryota</taxon>
        <taxon>Metazoa</taxon>
        <taxon>Chordata</taxon>
        <taxon>Craniata</taxon>
        <taxon>Vertebrata</taxon>
        <taxon>Euteleostomi</taxon>
        <taxon>Lepidosauria</taxon>
        <taxon>Squamata</taxon>
        <taxon>Bifurcata</taxon>
        <taxon>Unidentata</taxon>
        <taxon>Episquamata</taxon>
        <taxon>Toxicofera</taxon>
        <taxon>Iguania</taxon>
        <taxon>Phrynosomatidae</taxon>
        <taxon>Phrynosomatinae</taxon>
        <taxon>Phrynosoma</taxon>
    </lineage>
</organism>
<name>A0ABQ7T2A9_PHRPL</name>
<comment type="caution">
    <text evidence="8">The sequence shown here is derived from an EMBL/GenBank/DDBJ whole genome shotgun (WGS) entry which is preliminary data.</text>
</comment>
<evidence type="ECO:0000313" key="8">
    <source>
        <dbReference type="EMBL" id="KAH0623627.1"/>
    </source>
</evidence>
<proteinExistence type="predicted"/>
<evidence type="ECO:0000259" key="7">
    <source>
        <dbReference type="PROSITE" id="PS50157"/>
    </source>
</evidence>
<evidence type="ECO:0000256" key="6">
    <source>
        <dbReference type="SAM" id="MobiDB-lite"/>
    </source>
</evidence>
<feature type="compositionally biased region" description="Polar residues" evidence="6">
    <location>
        <begin position="1315"/>
        <end position="1329"/>
    </location>
</feature>
<dbReference type="PANTHER" id="PTHR24379:SF121">
    <property type="entry name" value="C2H2-TYPE DOMAIN-CONTAINING PROTEIN"/>
    <property type="match status" value="1"/>
</dbReference>
<dbReference type="PROSITE" id="PS00028">
    <property type="entry name" value="ZINC_FINGER_C2H2_1"/>
    <property type="match status" value="2"/>
</dbReference>
<dbReference type="Proteomes" id="UP000826234">
    <property type="component" value="Unassembled WGS sequence"/>
</dbReference>
<feature type="domain" description="C2H2-type" evidence="7">
    <location>
        <begin position="284"/>
        <end position="311"/>
    </location>
</feature>
<protein>
    <recommendedName>
        <fullName evidence="7">C2H2-type domain-containing protein</fullName>
    </recommendedName>
</protein>
<sequence length="1542" mass="172181">MEKQQRKSGGNEYRVEEIPLDITSTEGSLKEYSNIEALKMPSKQEPSFYIQDTSLLQENVLDRMCVPASAVAVEKSTSQTATSDILSYRLKNVKIELPRINIPNEVILKHEIERYMNLFQCKEKPVRTSFIQVDGNGSSLHCSEITPHSKPGLHYEEGLKTSAKILNFSCTKCQNNIKYSPNDLQKHFQLLHHGELPSYPCEMCNFSANNFQSFNQHRRTHRSSTLVKCEICNDDQRYTLLDLTKHFTSKHCVNGHFQCERCIFSTRDVGTFVQHIHRHNEIQYKCDKCDHICFSKEECQKHVVSHTGTFPFSCQYCNYMASRKNYLLKHIITLHRDHLYAKNTIDVDNENRMKTSTGLKLILKRYKTGASRKALWRRKRITCGSCRIGNEDRQLLKTMKEIQPKSEEQGQSAKELALNEDNTLANEKYIYSRAKSSPAVQYNGTEDGVGSGMGLLKKAVHGPTVLMVKNNKISVPANYSAKFMGFKMVDGKQHIVIKLLPTDKKNLPAGNKVEEVKDGSTGCLLQSVDNLSFASGAGPHEINQMSRNNSVCSLRSPPSAFCSQYSGKIKQESMSSLNWNASQSVAPSAAVVGKRATHLPVKPDSSVHCDLVAKAETRHPVSWRNCIPQDHPQVSTSAGTHMLHYDPMKKSFPPEFKVVNGEVNNSSKHSNLYCPSTDVSNHAPLPFHNYSKMGILDKSTDLVSNRSFPLQSRSTSETTACVSRSALGLNLEKKSLQPLYGFVNMNNVPVFSTNEPSFVTDRQHCVENNEHEQHLNTKVNQVLDHVAEKYKQEDGSNCVNSSGMPKITSVFSLQSNQASSYLSPEVNWSLQDVLKEQPAVQPHNYTKPGYNQSLPNNQTDGQKLARFKDSAVQCSLTHSRAKFKRELNANCNTTNKDMNLRNEGRSPITSLRTEEINPASRTAAGIGTLLKTQTESIIMHQLAKEKMHYSIHGNNNIRSSLPEQKKTVLFQPSPPRFFVPLRLAHQQGLQVISGMPSPKIGSDPQATHGATTSLLLNKGPQMILTFGSGSLGTVANATENNAQVLENFASKECSTEAVSSAETGLKIDSDKSVRNSASVSMSSGAASASSISQSPNEQLNINSDSRISSVKILAGYQDSKVASLESAKQPDIGPEQPVYALLPDGRQAVFLKCMSSNKSLIQNHNVPHGIADSQNAEPKKTGAMQQKLFLKIKTFPTVDNCPPGSNFVPSLQFNSMHSLNSTALDQKQTAFSSSNALVLPHRLMPANASLARDESKDPCTSVESVHSSRHAKIWSKKTPSGSVQTIPANKGSSFGSQMSGTMANKFSKAKRHSKQTGAKVSDATVSQENRNLKRRAREDLQEPPRKKTLHRKCKEKNQMDVNEFESLLHAPCRPRMSKDTERILKLLPFNSKQLVKCPRRNQPVVVLNHPDADVPEVVNVMKTIAKFKGHVLKVSLSKRTIDALLEPAYYSNSLYIITDDLSRRKRKMLKPVSPVKERFVLKLTLKKTSKNNYQIVKTTSDNTLKMKFSCWFCGRIFDNQDNWVGHGQRHLMEATRDWNSLE</sequence>
<dbReference type="PANTHER" id="PTHR24379">
    <property type="entry name" value="KRAB AND ZINC FINGER DOMAIN-CONTAINING"/>
    <property type="match status" value="1"/>
</dbReference>
<dbReference type="SMART" id="SM00355">
    <property type="entry name" value="ZnF_C2H2"/>
    <property type="match status" value="7"/>
</dbReference>
<feature type="compositionally biased region" description="Polar residues" evidence="6">
    <location>
        <begin position="1277"/>
        <end position="1304"/>
    </location>
</feature>
<feature type="domain" description="C2H2-type" evidence="7">
    <location>
        <begin position="1508"/>
        <end position="1535"/>
    </location>
</feature>
<dbReference type="EMBL" id="JAIPUX010001880">
    <property type="protein sequence ID" value="KAH0623627.1"/>
    <property type="molecule type" value="Genomic_DNA"/>
</dbReference>
<feature type="region of interest" description="Disordered" evidence="6">
    <location>
        <begin position="1270"/>
        <end position="1353"/>
    </location>
</feature>
<keyword evidence="2" id="KW-0677">Repeat</keyword>
<evidence type="ECO:0000313" key="9">
    <source>
        <dbReference type="Proteomes" id="UP000826234"/>
    </source>
</evidence>
<keyword evidence="3 5" id="KW-0863">Zinc-finger</keyword>
<keyword evidence="1" id="KW-0479">Metal-binding</keyword>
<dbReference type="PROSITE" id="PS50157">
    <property type="entry name" value="ZINC_FINGER_C2H2_2"/>
    <property type="match status" value="2"/>
</dbReference>
<keyword evidence="9" id="KW-1185">Reference proteome</keyword>
<evidence type="ECO:0000256" key="1">
    <source>
        <dbReference type="ARBA" id="ARBA00022723"/>
    </source>
</evidence>